<evidence type="ECO:0000256" key="2">
    <source>
        <dbReference type="ARBA" id="ARBA00022723"/>
    </source>
</evidence>
<dbReference type="Proteomes" id="UP000178744">
    <property type="component" value="Unassembled WGS sequence"/>
</dbReference>
<dbReference type="NCBIfam" id="TIGR01573">
    <property type="entry name" value="cas2"/>
    <property type="match status" value="1"/>
</dbReference>
<keyword evidence="6" id="KW-0051">Antiviral defense</keyword>
<keyword evidence="4" id="KW-0378">Hydrolase</keyword>
<keyword evidence="5" id="KW-0460">Magnesium</keyword>
<name>A0A1G1Z626_9BACT</name>
<accession>A0A1G1Z626</accession>
<dbReference type="InterPro" id="IPR021127">
    <property type="entry name" value="CRISPR_associated_Cas2"/>
</dbReference>
<feature type="domain" description="Transcriptional repressor PaaX-like central Cas2-like" evidence="7">
    <location>
        <begin position="112"/>
        <end position="175"/>
    </location>
</feature>
<evidence type="ECO:0000313" key="9">
    <source>
        <dbReference type="Proteomes" id="UP000178744"/>
    </source>
</evidence>
<keyword evidence="1" id="KW-0540">Nuclease</keyword>
<gene>
    <name evidence="8" type="ORF">A3B23_03165</name>
</gene>
<keyword evidence="3 8" id="KW-0255">Endonuclease</keyword>
<keyword evidence="2" id="KW-0479">Metal-binding</keyword>
<dbReference type="GO" id="GO:0004521">
    <property type="term" value="F:RNA endonuclease activity"/>
    <property type="evidence" value="ECO:0007669"/>
    <property type="project" value="InterPro"/>
</dbReference>
<evidence type="ECO:0000256" key="5">
    <source>
        <dbReference type="ARBA" id="ARBA00022842"/>
    </source>
</evidence>
<dbReference type="InterPro" id="IPR048846">
    <property type="entry name" value="PaaX-like_central"/>
</dbReference>
<sequence>MKGEISEKILGAIIDCGMATTSVVIDAFFDYHNRGRRRSSKVIQARIMPDAKERNRVRAVIYKLKNEGCLQAIDQEWKVTKLGLEKFKKLLAVSSNRLPDANYEIVKAGEVTIIIFDIPEDSSHKRQWLRSALKNLKFFMLQRSVWVGRVRIPAEFLEDIKNLNLQDYVQIISLDKLNSFTRLTESR</sequence>
<evidence type="ECO:0000256" key="6">
    <source>
        <dbReference type="ARBA" id="ARBA00023118"/>
    </source>
</evidence>
<protein>
    <submittedName>
        <fullName evidence="8">CRISPR-associated endonuclease Cas2</fullName>
    </submittedName>
</protein>
<comment type="caution">
    <text evidence="8">The sequence shown here is derived from an EMBL/GenBank/DDBJ whole genome shotgun (WGS) entry which is preliminary data.</text>
</comment>
<evidence type="ECO:0000259" key="7">
    <source>
        <dbReference type="Pfam" id="PF20803"/>
    </source>
</evidence>
<evidence type="ECO:0000256" key="1">
    <source>
        <dbReference type="ARBA" id="ARBA00022722"/>
    </source>
</evidence>
<dbReference type="Gene3D" id="3.30.70.2650">
    <property type="match status" value="1"/>
</dbReference>
<dbReference type="AlphaFoldDB" id="A0A1G1Z626"/>
<evidence type="ECO:0000256" key="3">
    <source>
        <dbReference type="ARBA" id="ARBA00022759"/>
    </source>
</evidence>
<evidence type="ECO:0000313" key="8">
    <source>
        <dbReference type="EMBL" id="OGY60063.1"/>
    </source>
</evidence>
<proteinExistence type="predicted"/>
<dbReference type="GO" id="GO:0043571">
    <property type="term" value="P:maintenance of CRISPR repeat elements"/>
    <property type="evidence" value="ECO:0007669"/>
    <property type="project" value="InterPro"/>
</dbReference>
<reference evidence="8 9" key="1">
    <citation type="journal article" date="2016" name="Nat. Commun.">
        <title>Thousands of microbial genomes shed light on interconnected biogeochemical processes in an aquifer system.</title>
        <authorList>
            <person name="Anantharaman K."/>
            <person name="Brown C.T."/>
            <person name="Hug L.A."/>
            <person name="Sharon I."/>
            <person name="Castelle C.J."/>
            <person name="Probst A.J."/>
            <person name="Thomas B.C."/>
            <person name="Singh A."/>
            <person name="Wilkins M.J."/>
            <person name="Karaoz U."/>
            <person name="Brodie E.L."/>
            <person name="Williams K.H."/>
            <person name="Hubbard S.S."/>
            <person name="Banfield J.F."/>
        </authorList>
    </citation>
    <scope>NUCLEOTIDE SEQUENCE [LARGE SCALE GENOMIC DNA]</scope>
</reference>
<evidence type="ECO:0000256" key="4">
    <source>
        <dbReference type="ARBA" id="ARBA00022801"/>
    </source>
</evidence>
<organism evidence="8 9">
    <name type="scientific">Candidatus Colwellbacteria bacterium RIFCSPLOWO2_01_FULL_48_10</name>
    <dbReference type="NCBI Taxonomy" id="1797690"/>
    <lineage>
        <taxon>Bacteria</taxon>
        <taxon>Candidatus Colwelliibacteriota</taxon>
    </lineage>
</organism>
<dbReference type="EMBL" id="MHIY01000010">
    <property type="protein sequence ID" value="OGY60063.1"/>
    <property type="molecule type" value="Genomic_DNA"/>
</dbReference>
<dbReference type="Pfam" id="PF20803">
    <property type="entry name" value="PaaX_M"/>
    <property type="match status" value="1"/>
</dbReference>